<dbReference type="RefSeq" id="WP_008278765.1">
    <property type="nucleotide sequence ID" value="NZ_AAXW01000103.1"/>
</dbReference>
<evidence type="ECO:0000313" key="3">
    <source>
        <dbReference type="EMBL" id="EAZ88136.1"/>
    </source>
</evidence>
<keyword evidence="3" id="KW-0645">Protease</keyword>
<dbReference type="Proteomes" id="UP000003781">
    <property type="component" value="Unassembled WGS sequence"/>
</dbReference>
<evidence type="ECO:0000259" key="2">
    <source>
        <dbReference type="PROSITE" id="PS50106"/>
    </source>
</evidence>
<dbReference type="SUPFAM" id="SSF50156">
    <property type="entry name" value="PDZ domain-like"/>
    <property type="match status" value="1"/>
</dbReference>
<feature type="domain" description="PDZ" evidence="2">
    <location>
        <begin position="44"/>
        <end position="102"/>
    </location>
</feature>
<reference evidence="3 4" key="1">
    <citation type="submission" date="2007-03" db="EMBL/GenBank/DDBJ databases">
        <authorList>
            <person name="Stal L."/>
            <person name="Ferriera S."/>
            <person name="Johnson J."/>
            <person name="Kravitz S."/>
            <person name="Beeson K."/>
            <person name="Sutton G."/>
            <person name="Rogers Y.-H."/>
            <person name="Friedman R."/>
            <person name="Frazier M."/>
            <person name="Venter J.C."/>
        </authorList>
    </citation>
    <scope>NUCLEOTIDE SEQUENCE [LARGE SCALE GENOMIC DNA]</scope>
    <source>
        <strain evidence="3 4">CCY0110</strain>
    </source>
</reference>
<dbReference type="PANTHER" id="PTHR22939">
    <property type="entry name" value="SERINE PROTEASE FAMILY S1C HTRA-RELATED"/>
    <property type="match status" value="1"/>
</dbReference>
<dbReference type="AlphaFoldDB" id="A3IZE8"/>
<dbReference type="GO" id="GO:0004252">
    <property type="term" value="F:serine-type endopeptidase activity"/>
    <property type="evidence" value="ECO:0007669"/>
    <property type="project" value="TreeGrafter"/>
</dbReference>
<dbReference type="InterPro" id="IPR001478">
    <property type="entry name" value="PDZ"/>
</dbReference>
<dbReference type="Gene3D" id="2.30.42.10">
    <property type="match status" value="1"/>
</dbReference>
<dbReference type="EMBL" id="AAXW01000103">
    <property type="protein sequence ID" value="EAZ88136.1"/>
    <property type="molecule type" value="Genomic_DNA"/>
</dbReference>
<comment type="similarity">
    <text evidence="1">Belongs to the peptidase S1C family.</text>
</comment>
<evidence type="ECO:0000313" key="4">
    <source>
        <dbReference type="Proteomes" id="UP000003781"/>
    </source>
</evidence>
<dbReference type="Pfam" id="PF13180">
    <property type="entry name" value="PDZ_2"/>
    <property type="match status" value="1"/>
</dbReference>
<sequence>VVEKKGRERKSPFVGIKMLTLTPTLAKENNQNPDASIILPEISGVLVTHVFPDTPAEASGLLIGDLITQLNDLTLQNNEQFRQYVAERNIGEVLQVKVIRDNTVKYFDIEVGDFHQMDINIEPDHSR</sequence>
<dbReference type="SMART" id="SM00228">
    <property type="entry name" value="PDZ"/>
    <property type="match status" value="1"/>
</dbReference>
<organism evidence="3 4">
    <name type="scientific">Crocosphaera chwakensis CCY0110</name>
    <dbReference type="NCBI Taxonomy" id="391612"/>
    <lineage>
        <taxon>Bacteria</taxon>
        <taxon>Bacillati</taxon>
        <taxon>Cyanobacteriota</taxon>
        <taxon>Cyanophyceae</taxon>
        <taxon>Oscillatoriophycideae</taxon>
        <taxon>Chroococcales</taxon>
        <taxon>Aphanothecaceae</taxon>
        <taxon>Crocosphaera</taxon>
        <taxon>Crocosphaera chwakensis</taxon>
    </lineage>
</organism>
<dbReference type="InterPro" id="IPR036034">
    <property type="entry name" value="PDZ_sf"/>
</dbReference>
<keyword evidence="4" id="KW-1185">Reference proteome</keyword>
<accession>A3IZE8</accession>
<gene>
    <name evidence="3" type="ORF">CY0110_30970</name>
</gene>
<evidence type="ECO:0000256" key="1">
    <source>
        <dbReference type="ARBA" id="ARBA00010541"/>
    </source>
</evidence>
<protein>
    <submittedName>
        <fullName evidence="3">Serine protease</fullName>
    </submittedName>
</protein>
<feature type="non-terminal residue" evidence="3">
    <location>
        <position position="1"/>
    </location>
</feature>
<dbReference type="PROSITE" id="PS50106">
    <property type="entry name" value="PDZ"/>
    <property type="match status" value="1"/>
</dbReference>
<name>A3IZE8_9CHRO</name>
<comment type="caution">
    <text evidence="3">The sequence shown here is derived from an EMBL/GenBank/DDBJ whole genome shotgun (WGS) entry which is preliminary data.</text>
</comment>
<proteinExistence type="inferred from homology"/>
<dbReference type="GO" id="GO:0006508">
    <property type="term" value="P:proteolysis"/>
    <property type="evidence" value="ECO:0007669"/>
    <property type="project" value="UniProtKB-KW"/>
</dbReference>
<keyword evidence="3" id="KW-0378">Hydrolase</keyword>
<dbReference type="PANTHER" id="PTHR22939:SF129">
    <property type="entry name" value="SERINE PROTEASE HTRA2, MITOCHONDRIAL"/>
    <property type="match status" value="1"/>
</dbReference>
<dbReference type="eggNOG" id="COG0265">
    <property type="taxonomic scope" value="Bacteria"/>
</dbReference>